<feature type="transmembrane region" description="Helical" evidence="2">
    <location>
        <begin position="82"/>
        <end position="103"/>
    </location>
</feature>
<protein>
    <submittedName>
        <fullName evidence="3">Uncharacterized protein</fullName>
    </submittedName>
</protein>
<comment type="caution">
    <text evidence="3">The sequence shown here is derived from an EMBL/GenBank/DDBJ whole genome shotgun (WGS) entry which is preliminary data.</text>
</comment>
<feature type="region of interest" description="Disordered" evidence="1">
    <location>
        <begin position="112"/>
        <end position="204"/>
    </location>
</feature>
<name>A0ABT5Z447_9ACTN</name>
<organism evidence="3 4">
    <name type="scientific">Streptantibioticus ferralitis</name>
    <dbReference type="NCBI Taxonomy" id="236510"/>
    <lineage>
        <taxon>Bacteria</taxon>
        <taxon>Bacillati</taxon>
        <taxon>Actinomycetota</taxon>
        <taxon>Actinomycetes</taxon>
        <taxon>Kitasatosporales</taxon>
        <taxon>Streptomycetaceae</taxon>
        <taxon>Streptantibioticus</taxon>
    </lineage>
</organism>
<feature type="compositionally biased region" description="Low complexity" evidence="1">
    <location>
        <begin position="125"/>
        <end position="139"/>
    </location>
</feature>
<keyword evidence="2" id="KW-0472">Membrane</keyword>
<gene>
    <name evidence="3" type="ORF">P2L57_23435</name>
</gene>
<feature type="compositionally biased region" description="Low complexity" evidence="1">
    <location>
        <begin position="149"/>
        <end position="168"/>
    </location>
</feature>
<reference evidence="3 4" key="1">
    <citation type="submission" date="2023-03" db="EMBL/GenBank/DDBJ databases">
        <title>Draft genome sequence of type strain Streptomyces ferralitis JCM 14344.</title>
        <authorList>
            <person name="Klaysubun C."/>
            <person name="Duangmal K."/>
        </authorList>
    </citation>
    <scope>NUCLEOTIDE SEQUENCE [LARGE SCALE GENOMIC DNA]</scope>
    <source>
        <strain evidence="3 4">JCM 14344</strain>
    </source>
</reference>
<evidence type="ECO:0000313" key="4">
    <source>
        <dbReference type="Proteomes" id="UP001220022"/>
    </source>
</evidence>
<dbReference type="Proteomes" id="UP001220022">
    <property type="component" value="Unassembled WGS sequence"/>
</dbReference>
<evidence type="ECO:0000256" key="1">
    <source>
        <dbReference type="SAM" id="MobiDB-lite"/>
    </source>
</evidence>
<evidence type="ECO:0000313" key="3">
    <source>
        <dbReference type="EMBL" id="MDF2258569.1"/>
    </source>
</evidence>
<dbReference type="RefSeq" id="WP_275817705.1">
    <property type="nucleotide sequence ID" value="NZ_BAAANM010000006.1"/>
</dbReference>
<keyword evidence="2" id="KW-1133">Transmembrane helix</keyword>
<proteinExistence type="predicted"/>
<feature type="region of interest" description="Disordered" evidence="1">
    <location>
        <begin position="220"/>
        <end position="251"/>
    </location>
</feature>
<sequence>MKDQQRNRLDDRKAEQLLRCEAEDTTGVEELRTLSALLQAAATAPVVADDAPSAAGEDAAVAAFRTARAGVRQPGRRRMPGSFKVGIGAVAGALVFGGVAVAAQTGGLRLPFSGRQEPGPGGAGVSASAPARPSTAPMPGEVPDGNGRSSAAAGGPEGTGAPSSSGAAEPRDATQSLRGLCTAYRTARQSHGNPHPTGGLRRLVQAAGSEAAVADYCAELLGPDGTGDGRGGGKPEGGGKTTGNSQNGKAK</sequence>
<evidence type="ECO:0000256" key="2">
    <source>
        <dbReference type="SAM" id="Phobius"/>
    </source>
</evidence>
<feature type="compositionally biased region" description="Gly residues" evidence="1">
    <location>
        <begin position="224"/>
        <end position="241"/>
    </location>
</feature>
<keyword evidence="2" id="KW-0812">Transmembrane</keyword>
<accession>A0ABT5Z447</accession>
<dbReference type="EMBL" id="JARHTQ010000016">
    <property type="protein sequence ID" value="MDF2258569.1"/>
    <property type="molecule type" value="Genomic_DNA"/>
</dbReference>
<keyword evidence="4" id="KW-1185">Reference proteome</keyword>